<keyword evidence="7 9" id="KW-0560">Oxidoreductase</keyword>
<dbReference type="EC" id="1.5.1.2" evidence="9 10"/>
<dbReference type="FunFam" id="3.40.50.720:FF:000190">
    <property type="entry name" value="Pyrroline-5-carboxylate reductase"/>
    <property type="match status" value="1"/>
</dbReference>
<dbReference type="InterPro" id="IPR008927">
    <property type="entry name" value="6-PGluconate_DH-like_C_sf"/>
</dbReference>
<feature type="domain" description="Pyrroline-5-carboxylate reductase dimerisation" evidence="14">
    <location>
        <begin position="163"/>
        <end position="267"/>
    </location>
</feature>
<dbReference type="PIRSF" id="PIRSF000193">
    <property type="entry name" value="Pyrrol-5-carb_rd"/>
    <property type="match status" value="1"/>
</dbReference>
<keyword evidence="3 9" id="KW-0963">Cytoplasm</keyword>
<comment type="function">
    <text evidence="8 9">Catalyzes the reduction of 1-pyrroline-5-carboxylate (PCA) to L-proline.</text>
</comment>
<dbReference type="InterPro" id="IPR036291">
    <property type="entry name" value="NAD(P)-bd_dom_sf"/>
</dbReference>
<organism evidence="15 16">
    <name type="scientific">Clostridium frigidicarnis</name>
    <dbReference type="NCBI Taxonomy" id="84698"/>
    <lineage>
        <taxon>Bacteria</taxon>
        <taxon>Bacillati</taxon>
        <taxon>Bacillota</taxon>
        <taxon>Clostridia</taxon>
        <taxon>Eubacteriales</taxon>
        <taxon>Clostridiaceae</taxon>
        <taxon>Clostridium</taxon>
    </lineage>
</organism>
<sequence>MSNTLGFIGCGNMGGAIIGGLIKSQLYKGENIVASDGYKEGLEKHKKKFGIRTFLNDNIGVAKEADILVLSVKPHVYETVIKEIKDYVKKDVVIVTIAAGVSIKVVENAFEKDIKVVRTMPNTAALIGESMTVLCRNNLVANGEFDNVMQMFDVIGKTEEIDEKLMESVIAVNGSSPAYMYMFLEAMGDGGVLHGIPRDKAYKMAAQAMIGAAKMVLETGKHPGELKDMVCSPAGTTIEAVYSLEKNNFRGTVIEAMVDCTNKANKMAGK</sequence>
<evidence type="ECO:0000256" key="5">
    <source>
        <dbReference type="ARBA" id="ARBA00022650"/>
    </source>
</evidence>
<dbReference type="EMBL" id="FOKI01000021">
    <property type="protein sequence ID" value="SFB24959.1"/>
    <property type="molecule type" value="Genomic_DNA"/>
</dbReference>
<evidence type="ECO:0000256" key="1">
    <source>
        <dbReference type="ARBA" id="ARBA00004496"/>
    </source>
</evidence>
<reference evidence="15 16" key="1">
    <citation type="submission" date="2016-10" db="EMBL/GenBank/DDBJ databases">
        <authorList>
            <person name="de Groot N.N."/>
        </authorList>
    </citation>
    <scope>NUCLEOTIDE SEQUENCE [LARGE SCALE GENOMIC DNA]</scope>
    <source>
        <strain evidence="15 16">DSM 12271</strain>
    </source>
</reference>
<dbReference type="STRING" id="84698.SAMN04488528_102115"/>
<keyword evidence="4 9" id="KW-0028">Amino-acid biosynthesis</keyword>
<dbReference type="OrthoDB" id="9805754at2"/>
<dbReference type="SUPFAM" id="SSF48179">
    <property type="entry name" value="6-phosphogluconate dehydrogenase C-terminal domain-like"/>
    <property type="match status" value="1"/>
</dbReference>
<dbReference type="SUPFAM" id="SSF51735">
    <property type="entry name" value="NAD(P)-binding Rossmann-fold domains"/>
    <property type="match status" value="1"/>
</dbReference>
<keyword evidence="16" id="KW-1185">Reference proteome</keyword>
<evidence type="ECO:0000256" key="2">
    <source>
        <dbReference type="ARBA" id="ARBA00005525"/>
    </source>
</evidence>
<feature type="binding site" evidence="11">
    <location>
        <begin position="8"/>
        <end position="13"/>
    </location>
    <ligand>
        <name>NADP(+)</name>
        <dbReference type="ChEBI" id="CHEBI:58349"/>
    </ligand>
</feature>
<feature type="binding site" evidence="11">
    <location>
        <position position="58"/>
    </location>
    <ligand>
        <name>NADPH</name>
        <dbReference type="ChEBI" id="CHEBI:57783"/>
    </ligand>
</feature>
<evidence type="ECO:0000256" key="9">
    <source>
        <dbReference type="HAMAP-Rule" id="MF_01925"/>
    </source>
</evidence>
<evidence type="ECO:0000256" key="4">
    <source>
        <dbReference type="ARBA" id="ARBA00022605"/>
    </source>
</evidence>
<dbReference type="GO" id="GO:0004735">
    <property type="term" value="F:pyrroline-5-carboxylate reductase activity"/>
    <property type="evidence" value="ECO:0007669"/>
    <property type="project" value="UniProtKB-UniRule"/>
</dbReference>
<evidence type="ECO:0000256" key="8">
    <source>
        <dbReference type="ARBA" id="ARBA00058118"/>
    </source>
</evidence>
<evidence type="ECO:0000256" key="11">
    <source>
        <dbReference type="PIRSR" id="PIRSR000193-1"/>
    </source>
</evidence>
<feature type="domain" description="Pyrroline-5-carboxylate reductase catalytic N-terminal" evidence="13">
    <location>
        <begin position="5"/>
        <end position="100"/>
    </location>
</feature>
<dbReference type="InterPro" id="IPR053790">
    <property type="entry name" value="P5CR-like_CS"/>
</dbReference>
<dbReference type="UniPathway" id="UPA00098">
    <property type="reaction ID" value="UER00361"/>
</dbReference>
<dbReference type="AlphaFoldDB" id="A0A1I0ZGQ7"/>
<evidence type="ECO:0000259" key="14">
    <source>
        <dbReference type="Pfam" id="PF14748"/>
    </source>
</evidence>
<keyword evidence="6 9" id="KW-0521">NADP</keyword>
<dbReference type="InterPro" id="IPR029036">
    <property type="entry name" value="P5CR_dimer"/>
</dbReference>
<gene>
    <name evidence="9" type="primary">proC</name>
    <name evidence="15" type="ORF">SAMN04488528_102115</name>
</gene>
<dbReference type="Pfam" id="PF03807">
    <property type="entry name" value="F420_oxidored"/>
    <property type="match status" value="1"/>
</dbReference>
<comment type="subcellular location">
    <subcellularLocation>
        <location evidence="1 9">Cytoplasm</location>
    </subcellularLocation>
</comment>
<dbReference type="Gene3D" id="1.10.3730.10">
    <property type="entry name" value="ProC C-terminal domain-like"/>
    <property type="match status" value="1"/>
</dbReference>
<proteinExistence type="inferred from homology"/>
<comment type="catalytic activity">
    <reaction evidence="9">
        <text>L-proline + NAD(+) = (S)-1-pyrroline-5-carboxylate + NADH + 2 H(+)</text>
        <dbReference type="Rhea" id="RHEA:14105"/>
        <dbReference type="ChEBI" id="CHEBI:15378"/>
        <dbReference type="ChEBI" id="CHEBI:17388"/>
        <dbReference type="ChEBI" id="CHEBI:57540"/>
        <dbReference type="ChEBI" id="CHEBI:57945"/>
        <dbReference type="ChEBI" id="CHEBI:60039"/>
        <dbReference type="EC" id="1.5.1.2"/>
    </reaction>
</comment>
<dbReference type="HAMAP" id="MF_01925">
    <property type="entry name" value="P5C_reductase"/>
    <property type="match status" value="1"/>
</dbReference>
<dbReference type="InterPro" id="IPR028939">
    <property type="entry name" value="P5C_Rdtase_cat_N"/>
</dbReference>
<dbReference type="InterPro" id="IPR000304">
    <property type="entry name" value="Pyrroline-COOH_reductase"/>
</dbReference>
<dbReference type="Gene3D" id="3.40.50.720">
    <property type="entry name" value="NAD(P)-binding Rossmann-like Domain"/>
    <property type="match status" value="1"/>
</dbReference>
<name>A0A1I0ZGQ7_9CLOT</name>
<dbReference type="FunFam" id="1.10.3730.10:FF:000001">
    <property type="entry name" value="Pyrroline-5-carboxylate reductase"/>
    <property type="match status" value="1"/>
</dbReference>
<dbReference type="PANTHER" id="PTHR11645:SF0">
    <property type="entry name" value="PYRROLINE-5-CARBOXYLATE REDUCTASE 3"/>
    <property type="match status" value="1"/>
</dbReference>
<dbReference type="RefSeq" id="WP_090041945.1">
    <property type="nucleotide sequence ID" value="NZ_FOKI01000021.1"/>
</dbReference>
<dbReference type="NCBIfam" id="TIGR00112">
    <property type="entry name" value="proC"/>
    <property type="match status" value="1"/>
</dbReference>
<evidence type="ECO:0000256" key="6">
    <source>
        <dbReference type="ARBA" id="ARBA00022857"/>
    </source>
</evidence>
<evidence type="ECO:0000256" key="7">
    <source>
        <dbReference type="ARBA" id="ARBA00023002"/>
    </source>
</evidence>
<evidence type="ECO:0000256" key="12">
    <source>
        <dbReference type="RuleBase" id="RU003903"/>
    </source>
</evidence>
<dbReference type="GO" id="GO:0055129">
    <property type="term" value="P:L-proline biosynthetic process"/>
    <property type="evidence" value="ECO:0007669"/>
    <property type="project" value="UniProtKB-UniRule"/>
</dbReference>
<evidence type="ECO:0000256" key="10">
    <source>
        <dbReference type="NCBIfam" id="TIGR00112"/>
    </source>
</evidence>
<keyword evidence="5 9" id="KW-0641">Proline biosynthesis</keyword>
<evidence type="ECO:0000313" key="16">
    <source>
        <dbReference type="Proteomes" id="UP000198619"/>
    </source>
</evidence>
<evidence type="ECO:0000259" key="13">
    <source>
        <dbReference type="Pfam" id="PF03807"/>
    </source>
</evidence>
<dbReference type="GO" id="GO:0005737">
    <property type="term" value="C:cytoplasm"/>
    <property type="evidence" value="ECO:0007669"/>
    <property type="project" value="UniProtKB-SubCell"/>
</dbReference>
<protein>
    <recommendedName>
        <fullName evidence="9 10">Pyrroline-5-carboxylate reductase</fullName>
        <shortName evidence="9">P5C reductase</shortName>
        <shortName evidence="9">P5CR</shortName>
        <ecNumber evidence="9 10">1.5.1.2</ecNumber>
    </recommendedName>
    <alternativeName>
        <fullName evidence="9">PCA reductase</fullName>
    </alternativeName>
</protein>
<accession>A0A1I0ZGQ7</accession>
<comment type="pathway">
    <text evidence="9 12">Amino-acid biosynthesis; L-proline biosynthesis; L-proline from L-glutamate 5-semialdehyde: step 1/1.</text>
</comment>
<dbReference type="Pfam" id="PF14748">
    <property type="entry name" value="P5CR_dimer"/>
    <property type="match status" value="1"/>
</dbReference>
<evidence type="ECO:0000256" key="3">
    <source>
        <dbReference type="ARBA" id="ARBA00022490"/>
    </source>
</evidence>
<dbReference type="PROSITE" id="PS00521">
    <property type="entry name" value="P5CR"/>
    <property type="match status" value="1"/>
</dbReference>
<comment type="similarity">
    <text evidence="2 9 12">Belongs to the pyrroline-5-carboxylate reductase family.</text>
</comment>
<comment type="catalytic activity">
    <reaction evidence="9 12">
        <text>L-proline + NADP(+) = (S)-1-pyrroline-5-carboxylate + NADPH + 2 H(+)</text>
        <dbReference type="Rhea" id="RHEA:14109"/>
        <dbReference type="ChEBI" id="CHEBI:15378"/>
        <dbReference type="ChEBI" id="CHEBI:17388"/>
        <dbReference type="ChEBI" id="CHEBI:57783"/>
        <dbReference type="ChEBI" id="CHEBI:58349"/>
        <dbReference type="ChEBI" id="CHEBI:60039"/>
        <dbReference type="EC" id="1.5.1.2"/>
    </reaction>
</comment>
<dbReference type="PANTHER" id="PTHR11645">
    <property type="entry name" value="PYRROLINE-5-CARBOXYLATE REDUCTASE"/>
    <property type="match status" value="1"/>
</dbReference>
<evidence type="ECO:0000313" key="15">
    <source>
        <dbReference type="EMBL" id="SFB24959.1"/>
    </source>
</evidence>
<dbReference type="Proteomes" id="UP000198619">
    <property type="component" value="Unassembled WGS sequence"/>
</dbReference>